<feature type="domain" description="Multidrug resistance protein MdtA-like alpha-helical hairpin" evidence="3">
    <location>
        <begin position="116"/>
        <end position="183"/>
    </location>
</feature>
<dbReference type="EMBL" id="FODO01000001">
    <property type="protein sequence ID" value="SEN78721.1"/>
    <property type="molecule type" value="Genomic_DNA"/>
</dbReference>
<accession>A0A1H8JDR9</accession>
<name>A0A1H8JDR9_9PROT</name>
<protein>
    <submittedName>
        <fullName evidence="7">Membrane fusion protein, multidrug efflux system</fullName>
    </submittedName>
</protein>
<dbReference type="Gene3D" id="2.40.50.100">
    <property type="match status" value="1"/>
</dbReference>
<dbReference type="PANTHER" id="PTHR30158">
    <property type="entry name" value="ACRA/E-RELATED COMPONENT OF DRUG EFFLUX TRANSPORTER"/>
    <property type="match status" value="1"/>
</dbReference>
<evidence type="ECO:0000256" key="2">
    <source>
        <dbReference type="ARBA" id="ARBA00009477"/>
    </source>
</evidence>
<organism evidence="7 8">
    <name type="scientific">Nitrosomonas oligotropha</name>
    <dbReference type="NCBI Taxonomy" id="42354"/>
    <lineage>
        <taxon>Bacteria</taxon>
        <taxon>Pseudomonadati</taxon>
        <taxon>Pseudomonadota</taxon>
        <taxon>Betaproteobacteria</taxon>
        <taxon>Nitrosomonadales</taxon>
        <taxon>Nitrosomonadaceae</taxon>
        <taxon>Nitrosomonas</taxon>
    </lineage>
</organism>
<feature type="domain" description="Multidrug resistance protein MdtA-like C-terminal permuted SH3" evidence="6">
    <location>
        <begin position="320"/>
        <end position="379"/>
    </location>
</feature>
<dbReference type="GO" id="GO:0022857">
    <property type="term" value="F:transmembrane transporter activity"/>
    <property type="evidence" value="ECO:0007669"/>
    <property type="project" value="InterPro"/>
</dbReference>
<feature type="domain" description="Multidrug resistance protein MdtA-like beta-barrel" evidence="5">
    <location>
        <begin position="219"/>
        <end position="314"/>
    </location>
</feature>
<evidence type="ECO:0000259" key="5">
    <source>
        <dbReference type="Pfam" id="PF25944"/>
    </source>
</evidence>
<gene>
    <name evidence="7" type="ORF">SAMN05216333_101173</name>
</gene>
<dbReference type="InterPro" id="IPR058627">
    <property type="entry name" value="MdtA-like_C"/>
</dbReference>
<dbReference type="OrthoDB" id="9769564at2"/>
<dbReference type="RefSeq" id="WP_090314952.1">
    <property type="nucleotide sequence ID" value="NZ_FNOE01000001.1"/>
</dbReference>
<dbReference type="PROSITE" id="PS51257">
    <property type="entry name" value="PROKAR_LIPOPROTEIN"/>
    <property type="match status" value="1"/>
</dbReference>
<dbReference type="Pfam" id="PF25944">
    <property type="entry name" value="Beta-barrel_RND"/>
    <property type="match status" value="1"/>
</dbReference>
<dbReference type="Gene3D" id="1.10.287.470">
    <property type="entry name" value="Helix hairpin bin"/>
    <property type="match status" value="1"/>
</dbReference>
<dbReference type="InterPro" id="IPR006143">
    <property type="entry name" value="RND_pump_MFP"/>
</dbReference>
<dbReference type="AlphaFoldDB" id="A0A1H8JDR9"/>
<dbReference type="InterPro" id="IPR058624">
    <property type="entry name" value="MdtA-like_HH"/>
</dbReference>
<dbReference type="Gene3D" id="2.40.420.20">
    <property type="match status" value="1"/>
</dbReference>
<comment type="subcellular location">
    <subcellularLocation>
        <location evidence="1">Cell envelope</location>
    </subcellularLocation>
</comment>
<proteinExistence type="inferred from homology"/>
<keyword evidence="8" id="KW-1185">Reference proteome</keyword>
<sequence>MQKIFQWINAREARSSSTTAYCLTVLLLVLLTACSGQPPENPAPPPPQVEVITIVPQTVDDQPEFIGQTEAFRPVEIRPQVSGIIKKIHFTEGRNVKQGDKLYLIDPVPFKAIYLSNKAKVAQSQARLTQAKQDLARVKPLLEKQAVSKKDVDDAEAGMLAARATLEAAQNDLIKAKFDLDNTLITAPVNGRIGRSQFYEGRLVSAQESLLATIDQLDPMYVNVNVPESYLLRRRRELAAHKVERPDIFQLRGVMTFSDGSVYPHEGILDFADVTIRPQSGSLQGRFKFPNPEGGMAPGDSYFYPGQFVRVRIKGYIRNNAMLTPQRAVQQGPNGSFVYVIDAEETAQLRPVQASAWRGKDWLIESGLQPGERVVVEGFFRILPGVKVHAIEQQQQLQENAAIQTSDQPAQQVAP</sequence>
<dbReference type="InterPro" id="IPR058626">
    <property type="entry name" value="MdtA-like_b-barrel"/>
</dbReference>
<dbReference type="Proteomes" id="UP000198814">
    <property type="component" value="Unassembled WGS sequence"/>
</dbReference>
<reference evidence="8" key="1">
    <citation type="submission" date="2016-10" db="EMBL/GenBank/DDBJ databases">
        <authorList>
            <person name="Varghese N."/>
            <person name="Submissions S."/>
        </authorList>
    </citation>
    <scope>NUCLEOTIDE SEQUENCE [LARGE SCALE GENOMIC DNA]</scope>
    <source>
        <strain evidence="8">Nm76</strain>
    </source>
</reference>
<dbReference type="GO" id="GO:0046677">
    <property type="term" value="P:response to antibiotic"/>
    <property type="evidence" value="ECO:0007669"/>
    <property type="project" value="TreeGrafter"/>
</dbReference>
<dbReference type="GO" id="GO:0005886">
    <property type="term" value="C:plasma membrane"/>
    <property type="evidence" value="ECO:0007669"/>
    <property type="project" value="TreeGrafter"/>
</dbReference>
<dbReference type="InterPro" id="IPR058625">
    <property type="entry name" value="MdtA-like_BSH"/>
</dbReference>
<dbReference type="GO" id="GO:0030313">
    <property type="term" value="C:cell envelope"/>
    <property type="evidence" value="ECO:0007669"/>
    <property type="project" value="UniProtKB-SubCell"/>
</dbReference>
<dbReference type="Gene3D" id="2.40.30.170">
    <property type="match status" value="1"/>
</dbReference>
<comment type="similarity">
    <text evidence="2">Belongs to the membrane fusion protein (MFP) (TC 8.A.1) family.</text>
</comment>
<evidence type="ECO:0000313" key="7">
    <source>
        <dbReference type="EMBL" id="SEN78721.1"/>
    </source>
</evidence>
<evidence type="ECO:0000259" key="6">
    <source>
        <dbReference type="Pfam" id="PF25967"/>
    </source>
</evidence>
<dbReference type="SUPFAM" id="SSF111369">
    <property type="entry name" value="HlyD-like secretion proteins"/>
    <property type="match status" value="1"/>
</dbReference>
<feature type="domain" description="Multidrug resistance protein MdtA-like barrel-sandwich hybrid" evidence="4">
    <location>
        <begin position="74"/>
        <end position="210"/>
    </location>
</feature>
<evidence type="ECO:0000259" key="3">
    <source>
        <dbReference type="Pfam" id="PF25876"/>
    </source>
</evidence>
<evidence type="ECO:0000313" key="8">
    <source>
        <dbReference type="Proteomes" id="UP000198814"/>
    </source>
</evidence>
<evidence type="ECO:0000259" key="4">
    <source>
        <dbReference type="Pfam" id="PF25917"/>
    </source>
</evidence>
<dbReference type="FunFam" id="2.40.420.20:FF:000001">
    <property type="entry name" value="Efflux RND transporter periplasmic adaptor subunit"/>
    <property type="match status" value="1"/>
</dbReference>
<evidence type="ECO:0000256" key="1">
    <source>
        <dbReference type="ARBA" id="ARBA00004196"/>
    </source>
</evidence>
<dbReference type="NCBIfam" id="TIGR01730">
    <property type="entry name" value="RND_mfp"/>
    <property type="match status" value="1"/>
</dbReference>
<dbReference type="Pfam" id="PF25967">
    <property type="entry name" value="RND-MFP_C"/>
    <property type="match status" value="1"/>
</dbReference>
<dbReference type="Pfam" id="PF25876">
    <property type="entry name" value="HH_MFP_RND"/>
    <property type="match status" value="1"/>
</dbReference>
<dbReference type="Pfam" id="PF25917">
    <property type="entry name" value="BSH_RND"/>
    <property type="match status" value="1"/>
</dbReference>
<dbReference type="STRING" id="42354.SAMN05216333_101173"/>